<evidence type="ECO:0000313" key="1">
    <source>
        <dbReference type="EMBL" id="KKK57534.1"/>
    </source>
</evidence>
<dbReference type="SUPFAM" id="SSF56784">
    <property type="entry name" value="HAD-like"/>
    <property type="match status" value="1"/>
</dbReference>
<gene>
    <name evidence="1" type="ORF">LCGC14_3053510</name>
</gene>
<evidence type="ECO:0008006" key="2">
    <source>
        <dbReference type="Google" id="ProtNLM"/>
    </source>
</evidence>
<dbReference type="EMBL" id="LAZR01064430">
    <property type="protein sequence ID" value="KKK57534.1"/>
    <property type="molecule type" value="Genomic_DNA"/>
</dbReference>
<protein>
    <recommendedName>
        <fullName evidence="2">HAD family hydrolase</fullName>
    </recommendedName>
</protein>
<feature type="non-terminal residue" evidence="1">
    <location>
        <position position="1"/>
    </location>
</feature>
<name>A0A0F8YTV1_9ZZZZ</name>
<dbReference type="InterPro" id="IPR036412">
    <property type="entry name" value="HAD-like_sf"/>
</dbReference>
<comment type="caution">
    <text evidence="1">The sequence shown here is derived from an EMBL/GenBank/DDBJ whole genome shotgun (WGS) entry which is preliminary data.</text>
</comment>
<sequence length="109" mass="12021">ARRLGLAVRAEEALLCADAYVGPVYRAWLFPEVARTVHELSEAGVYLGVISNTAMPAPVADRILSGAGLGRYFKVRIYSGPEGVAKPDPAIFHLARRRAGQQHWHQQRQ</sequence>
<accession>A0A0F8YTV1</accession>
<organism evidence="1">
    <name type="scientific">marine sediment metagenome</name>
    <dbReference type="NCBI Taxonomy" id="412755"/>
    <lineage>
        <taxon>unclassified sequences</taxon>
        <taxon>metagenomes</taxon>
        <taxon>ecological metagenomes</taxon>
    </lineage>
</organism>
<dbReference type="AlphaFoldDB" id="A0A0F8YTV1"/>
<dbReference type="Gene3D" id="3.40.50.1000">
    <property type="entry name" value="HAD superfamily/HAD-like"/>
    <property type="match status" value="1"/>
</dbReference>
<reference evidence="1" key="1">
    <citation type="journal article" date="2015" name="Nature">
        <title>Complex archaea that bridge the gap between prokaryotes and eukaryotes.</title>
        <authorList>
            <person name="Spang A."/>
            <person name="Saw J.H."/>
            <person name="Jorgensen S.L."/>
            <person name="Zaremba-Niedzwiedzka K."/>
            <person name="Martijn J."/>
            <person name="Lind A.E."/>
            <person name="van Eijk R."/>
            <person name="Schleper C."/>
            <person name="Guy L."/>
            <person name="Ettema T.J."/>
        </authorList>
    </citation>
    <scope>NUCLEOTIDE SEQUENCE</scope>
</reference>
<proteinExistence type="predicted"/>
<dbReference type="Pfam" id="PF00702">
    <property type="entry name" value="Hydrolase"/>
    <property type="match status" value="1"/>
</dbReference>
<dbReference type="InterPro" id="IPR023214">
    <property type="entry name" value="HAD_sf"/>
</dbReference>